<reference evidence="2" key="1">
    <citation type="submission" date="2021-11" db="EMBL/GenBank/DDBJ databases">
        <title>Cultivation dependent microbiological survey of springs from the worlds oldest radium mine currently devoted to the extraction of radon-saturated water.</title>
        <authorList>
            <person name="Kapinusova G."/>
            <person name="Smrhova T."/>
            <person name="Strejcek M."/>
            <person name="Suman J."/>
            <person name="Jani K."/>
            <person name="Pajer P."/>
            <person name="Uhlik O."/>
        </authorList>
    </citation>
    <scope>NUCLEOTIDE SEQUENCE [LARGE SCALE GENOMIC DNA]</scope>
    <source>
        <strain evidence="2">J379</strain>
    </source>
</reference>
<evidence type="ECO:0000313" key="1">
    <source>
        <dbReference type="EMBL" id="UUY04163.1"/>
    </source>
</evidence>
<dbReference type="Proteomes" id="UP001058860">
    <property type="component" value="Chromosome"/>
</dbReference>
<dbReference type="RefSeq" id="WP_353864655.1">
    <property type="nucleotide sequence ID" value="NZ_CP088295.1"/>
</dbReference>
<proteinExistence type="predicted"/>
<evidence type="ECO:0000313" key="2">
    <source>
        <dbReference type="Proteomes" id="UP001058860"/>
    </source>
</evidence>
<name>A0ABY5PHL8_9ACTN</name>
<sequence>MLGSAGSAQAAVDITALVAKPIAPTASCSTTTTAATQSQAGAHEDFCVALGMNGGGDGFGGGDDLKDLKLSLPGGQVGNATATPLCTVSRFRSVNGCASSSQVGQVTAGVESVIPLNENLIGGGIYNLEPRGTEAARLGLVLEFADLLAVTHIEVEIRLRPTDGGLDSLAFDNPRTVIGLPIEVKRLNLRLWGSKTGRGMAKSFMANPTDCSKPATTTVSITSYQGGSATRTAGYTPTGCDAVPFEPGMILEGDRTSDAPGVISTGVSMPANDEPLVQKHIATSVNVLPEGVELSPTSGSQPGFVGCTEAEFGYGSGAPATCAAGSKIGTVRFRTPLLSKAIEGDIFLAQPTASSPKIRLFVEGELGPEPDATRLKFIGVVRPDPDSGQLRTTFENLPPAPFTEFRLTFRGGPTAIMSLPRSCGTFAGQAINTPYGSTAQDRRNGTLTVDQGCADPDPFTPSLGVSTSTTQAASGTALTTTLARPDGHARLTGAKISLPAGLQGNLTVVPPCSVADGRAGSCGPASRVGAVVAIAGPGSSPATLRGDVYFTEPPTPGGLAGLSIVVPATFGPLDLGKIVVNAEVATRADTGLDITVTDIPQRAEGIATQVRSMDLVLDKPGFFVTPSSCDAKTATGTLFSDLGQAAAVSAGFQATGCENLPFSPKLATTIDGGATGAEAALNGHPGLNVTVTQAPGEANNATVDVTLPTGMAPDSDRLGRTCALKQYEAGTCPDSAKVGRVVAYTPLLPEPLQGGVTFVTVPGSPLPELRADLRGKINLTLNGKIKFGPDGRMVNSFVGIPDVPLSRFDFTLEGGARGLVIATKDLCSVSSLPFDGAFTSHAGGAAKTTAQPRLDGCAPQGTLKVGSLRSGRPTLDLRVVGGRTRVRSAQLVVPKGLAFAPASVVRKRLQVSTTGLKKGAKARVTVTGQSIRVTVPSGQSATVLRVRVRAGGLRASTRLRKQGRPRLTFRLNTTTADAKAQRRSLRVRPAAP</sequence>
<keyword evidence="2" id="KW-1185">Reference proteome</keyword>
<dbReference type="EMBL" id="CP088295">
    <property type="protein sequence ID" value="UUY04163.1"/>
    <property type="molecule type" value="Genomic_DNA"/>
</dbReference>
<protein>
    <submittedName>
        <fullName evidence="1">Uncharacterized protein</fullName>
    </submittedName>
</protein>
<accession>A0ABY5PHL8</accession>
<gene>
    <name evidence="1" type="ORF">LRS13_01140</name>
</gene>
<organism evidence="1 2">
    <name type="scientific">Svornostia abyssi</name>
    <dbReference type="NCBI Taxonomy" id="2898438"/>
    <lineage>
        <taxon>Bacteria</taxon>
        <taxon>Bacillati</taxon>
        <taxon>Actinomycetota</taxon>
        <taxon>Thermoleophilia</taxon>
        <taxon>Solirubrobacterales</taxon>
        <taxon>Baekduiaceae</taxon>
        <taxon>Svornostia</taxon>
    </lineage>
</organism>